<feature type="transmembrane region" description="Helical" evidence="1">
    <location>
        <begin position="108"/>
        <end position="129"/>
    </location>
</feature>
<keyword evidence="1" id="KW-1133">Transmembrane helix</keyword>
<dbReference type="RefSeq" id="WP_380717344.1">
    <property type="nucleotide sequence ID" value="NZ_JBHSGI010000009.1"/>
</dbReference>
<dbReference type="InterPro" id="IPR013099">
    <property type="entry name" value="K_chnl_dom"/>
</dbReference>
<sequence>MLIQLILGSILIGTTSIAATMSWWGLEVFLIRSHGWVTRRPHGPRLIAILSLAMLWTLMVMTASVWIWALALWTLDIFITLEASVYFALVAFTTLGFGDILLPIEWRLLGGMAAANGLLIFGLLTAMLVETLRETRLRQRGDRR</sequence>
<organism evidence="3 4">
    <name type="scientific">Seohaeicola nanhaiensis</name>
    <dbReference type="NCBI Taxonomy" id="1387282"/>
    <lineage>
        <taxon>Bacteria</taxon>
        <taxon>Pseudomonadati</taxon>
        <taxon>Pseudomonadota</taxon>
        <taxon>Alphaproteobacteria</taxon>
        <taxon>Rhodobacterales</taxon>
        <taxon>Roseobacteraceae</taxon>
        <taxon>Seohaeicola</taxon>
    </lineage>
</organism>
<feature type="domain" description="Potassium channel" evidence="2">
    <location>
        <begin position="63"/>
        <end position="133"/>
    </location>
</feature>
<protein>
    <submittedName>
        <fullName evidence="3">Ion channel</fullName>
    </submittedName>
</protein>
<dbReference type="SUPFAM" id="SSF81324">
    <property type="entry name" value="Voltage-gated potassium channels"/>
    <property type="match status" value="1"/>
</dbReference>
<evidence type="ECO:0000313" key="4">
    <source>
        <dbReference type="Proteomes" id="UP001595973"/>
    </source>
</evidence>
<dbReference type="Proteomes" id="UP001595973">
    <property type="component" value="Unassembled WGS sequence"/>
</dbReference>
<name>A0ABV9KG76_9RHOB</name>
<gene>
    <name evidence="3" type="ORF">ACFO5X_10325</name>
</gene>
<keyword evidence="1" id="KW-0812">Transmembrane</keyword>
<reference evidence="4" key="1">
    <citation type="journal article" date="2019" name="Int. J. Syst. Evol. Microbiol.">
        <title>The Global Catalogue of Microorganisms (GCM) 10K type strain sequencing project: providing services to taxonomists for standard genome sequencing and annotation.</title>
        <authorList>
            <consortium name="The Broad Institute Genomics Platform"/>
            <consortium name="The Broad Institute Genome Sequencing Center for Infectious Disease"/>
            <person name="Wu L."/>
            <person name="Ma J."/>
        </authorList>
    </citation>
    <scope>NUCLEOTIDE SEQUENCE [LARGE SCALE GENOMIC DNA]</scope>
    <source>
        <strain evidence="4">CGMCC 4.7283</strain>
    </source>
</reference>
<evidence type="ECO:0000259" key="2">
    <source>
        <dbReference type="Pfam" id="PF07885"/>
    </source>
</evidence>
<keyword evidence="4" id="KW-1185">Reference proteome</keyword>
<comment type="caution">
    <text evidence="3">The sequence shown here is derived from an EMBL/GenBank/DDBJ whole genome shotgun (WGS) entry which is preliminary data.</text>
</comment>
<proteinExistence type="predicted"/>
<dbReference type="EMBL" id="JBHSGI010000009">
    <property type="protein sequence ID" value="MFC4668949.1"/>
    <property type="molecule type" value="Genomic_DNA"/>
</dbReference>
<dbReference type="Gene3D" id="1.10.287.70">
    <property type="match status" value="1"/>
</dbReference>
<accession>A0ABV9KG76</accession>
<evidence type="ECO:0000256" key="1">
    <source>
        <dbReference type="SAM" id="Phobius"/>
    </source>
</evidence>
<feature type="transmembrane region" description="Helical" evidence="1">
    <location>
        <begin position="46"/>
        <end position="73"/>
    </location>
</feature>
<dbReference type="Pfam" id="PF07885">
    <property type="entry name" value="Ion_trans_2"/>
    <property type="match status" value="1"/>
</dbReference>
<keyword evidence="1" id="KW-0472">Membrane</keyword>
<feature type="transmembrane region" description="Helical" evidence="1">
    <location>
        <begin position="85"/>
        <end position="102"/>
    </location>
</feature>
<evidence type="ECO:0000313" key="3">
    <source>
        <dbReference type="EMBL" id="MFC4668949.1"/>
    </source>
</evidence>